<name>A0ABD5RL55_9EURY</name>
<sequence length="312" mass="35406">MREDMYDAAIGHNASGAYFLFQGQYREPGYNGSRWGNRKVLHITTDDVDWFREAEEVLSRALGDESGTTFSRRISPLEGTFKESDDEDLDEETEFEEIEMTVNRDGFHIDCYSDGSIIGSAYIPRSPKNVDGEYEDNSHLEALHFNISQLIDSFEQGGDDEEVEIDTEMSLAGLDEELQSRCLPAYRSNQYSDAAKTAVQIVEERISGLEISELDGKYGKDLMMAAFTEDDGPLSLGENRNEKQGVMFMFAGGYQAIRNPLSHRQQDSDQTRHMDQIDQRMAHDVIAYSNLLLNLLESAVRRRESELEAETE</sequence>
<dbReference type="Pfam" id="PF09509">
    <property type="entry name" value="Hypoth_Ymh"/>
    <property type="match status" value="1"/>
</dbReference>
<keyword evidence="3" id="KW-1185">Reference proteome</keyword>
<proteinExistence type="predicted"/>
<protein>
    <submittedName>
        <fullName evidence="2">TIGR02391 family protein</fullName>
    </submittedName>
</protein>
<evidence type="ECO:0000313" key="2">
    <source>
        <dbReference type="EMBL" id="MFC5971053.1"/>
    </source>
</evidence>
<accession>A0ABD5RL55</accession>
<dbReference type="EMBL" id="JBHSQH010000001">
    <property type="protein sequence ID" value="MFC5971053.1"/>
    <property type="molecule type" value="Genomic_DNA"/>
</dbReference>
<dbReference type="AlphaFoldDB" id="A0ABD5RL55"/>
<dbReference type="Proteomes" id="UP001596099">
    <property type="component" value="Unassembled WGS sequence"/>
</dbReference>
<organism evidence="2 3">
    <name type="scientific">Halomarina salina</name>
    <dbReference type="NCBI Taxonomy" id="1872699"/>
    <lineage>
        <taxon>Archaea</taxon>
        <taxon>Methanobacteriati</taxon>
        <taxon>Methanobacteriota</taxon>
        <taxon>Stenosarchaea group</taxon>
        <taxon>Halobacteria</taxon>
        <taxon>Halobacteriales</taxon>
        <taxon>Natronomonadaceae</taxon>
        <taxon>Halomarina</taxon>
    </lineage>
</organism>
<gene>
    <name evidence="2" type="ORF">ACFPYI_06870</name>
</gene>
<dbReference type="RefSeq" id="WP_247413967.1">
    <property type="nucleotide sequence ID" value="NZ_JALLGW010000001.1"/>
</dbReference>
<comment type="caution">
    <text evidence="2">The sequence shown here is derived from an EMBL/GenBank/DDBJ whole genome shotgun (WGS) entry which is preliminary data.</text>
</comment>
<reference evidence="2 3" key="1">
    <citation type="journal article" date="2019" name="Int. J. Syst. Evol. Microbiol.">
        <title>The Global Catalogue of Microorganisms (GCM) 10K type strain sequencing project: providing services to taxonomists for standard genome sequencing and annotation.</title>
        <authorList>
            <consortium name="The Broad Institute Genomics Platform"/>
            <consortium name="The Broad Institute Genome Sequencing Center for Infectious Disease"/>
            <person name="Wu L."/>
            <person name="Ma J."/>
        </authorList>
    </citation>
    <scope>NUCLEOTIDE SEQUENCE [LARGE SCALE GENOMIC DNA]</scope>
    <source>
        <strain evidence="2 3">CGMCC 1.12543</strain>
    </source>
</reference>
<feature type="domain" description="Conserved hypothetical protein CHP02391" evidence="1">
    <location>
        <begin position="173"/>
        <end position="295"/>
    </location>
</feature>
<evidence type="ECO:0000313" key="3">
    <source>
        <dbReference type="Proteomes" id="UP001596099"/>
    </source>
</evidence>
<evidence type="ECO:0000259" key="1">
    <source>
        <dbReference type="Pfam" id="PF09509"/>
    </source>
</evidence>
<dbReference type="InterPro" id="IPR012654">
    <property type="entry name" value="CHP02391"/>
</dbReference>